<reference evidence="5 6" key="1">
    <citation type="submission" date="2020-08" db="EMBL/GenBank/DDBJ databases">
        <title>Genomic Encyclopedia of Type Strains, Phase IV (KMG-IV): sequencing the most valuable type-strain genomes for metagenomic binning, comparative biology and taxonomic classification.</title>
        <authorList>
            <person name="Goeker M."/>
        </authorList>
    </citation>
    <scope>NUCLEOTIDE SEQUENCE [LARGE SCALE GENOMIC DNA]</scope>
    <source>
        <strain evidence="5 6">DSM 45615</strain>
    </source>
</reference>
<dbReference type="GO" id="GO:0043565">
    <property type="term" value="F:sequence-specific DNA binding"/>
    <property type="evidence" value="ECO:0007669"/>
    <property type="project" value="InterPro"/>
</dbReference>
<organism evidence="5 6">
    <name type="scientific">Thermocatellispora tengchongensis</name>
    <dbReference type="NCBI Taxonomy" id="1073253"/>
    <lineage>
        <taxon>Bacteria</taxon>
        <taxon>Bacillati</taxon>
        <taxon>Actinomycetota</taxon>
        <taxon>Actinomycetes</taxon>
        <taxon>Streptosporangiales</taxon>
        <taxon>Streptosporangiaceae</taxon>
        <taxon>Thermocatellispora</taxon>
    </lineage>
</organism>
<accession>A0A840PCN5</accession>
<keyword evidence="2" id="KW-0238">DNA-binding</keyword>
<evidence type="ECO:0000256" key="1">
    <source>
        <dbReference type="ARBA" id="ARBA00023015"/>
    </source>
</evidence>
<dbReference type="Pfam" id="PF12833">
    <property type="entry name" value="HTH_18"/>
    <property type="match status" value="1"/>
</dbReference>
<dbReference type="PROSITE" id="PS01124">
    <property type="entry name" value="HTH_ARAC_FAMILY_2"/>
    <property type="match status" value="1"/>
</dbReference>
<dbReference type="Gene3D" id="1.10.10.60">
    <property type="entry name" value="Homeodomain-like"/>
    <property type="match status" value="2"/>
</dbReference>
<dbReference type="SUPFAM" id="SSF46689">
    <property type="entry name" value="Homeodomain-like"/>
    <property type="match status" value="2"/>
</dbReference>
<evidence type="ECO:0000313" key="6">
    <source>
        <dbReference type="Proteomes" id="UP000578449"/>
    </source>
</evidence>
<protein>
    <submittedName>
        <fullName evidence="5">AraC family L-rhamnose operon transcriptional activator RhaR</fullName>
    </submittedName>
</protein>
<dbReference type="PANTHER" id="PTHR46796">
    <property type="entry name" value="HTH-TYPE TRANSCRIPTIONAL ACTIVATOR RHAS-RELATED"/>
    <property type="match status" value="1"/>
</dbReference>
<proteinExistence type="predicted"/>
<sequence length="284" mass="29547">MRTSTLRESDVFGGGPVSAAVHALTGEVEPHGHDFLEVAVVGPGSGGHVTSRGERAVREGEVIVLRPGAWHGFTGCRGLTVANCCVSAGALRAELAVLHDIPALRHLLWTAPMAPGAHGVLVTRIDPAAAADAIEEIARLAAGPVTSGARIMGRLLTVLGTIADALPERPVTGASAPHPAVRATLAALELQPAHPWTLAELAGRVSLDPGHLGRLFRRHTGLPPLAYLARVRAERAAALLATTTLPAARVGAAVGWDDPTYFARRFRALAGLTPTEYRRRASGG</sequence>
<name>A0A840PCN5_9ACTN</name>
<gene>
    <name evidence="5" type="ORF">HNP84_006203</name>
</gene>
<dbReference type="AlphaFoldDB" id="A0A840PCN5"/>
<dbReference type="GO" id="GO:0003700">
    <property type="term" value="F:DNA-binding transcription factor activity"/>
    <property type="evidence" value="ECO:0007669"/>
    <property type="project" value="InterPro"/>
</dbReference>
<dbReference type="Proteomes" id="UP000578449">
    <property type="component" value="Unassembled WGS sequence"/>
</dbReference>
<keyword evidence="1" id="KW-0805">Transcription regulation</keyword>
<dbReference type="InterPro" id="IPR018060">
    <property type="entry name" value="HTH_AraC"/>
</dbReference>
<dbReference type="InterPro" id="IPR037923">
    <property type="entry name" value="HTH-like"/>
</dbReference>
<dbReference type="InterPro" id="IPR009057">
    <property type="entry name" value="Homeodomain-like_sf"/>
</dbReference>
<keyword evidence="6" id="KW-1185">Reference proteome</keyword>
<comment type="caution">
    <text evidence="5">The sequence shown here is derived from an EMBL/GenBank/DDBJ whole genome shotgun (WGS) entry which is preliminary data.</text>
</comment>
<evidence type="ECO:0000256" key="3">
    <source>
        <dbReference type="ARBA" id="ARBA00023163"/>
    </source>
</evidence>
<evidence type="ECO:0000259" key="4">
    <source>
        <dbReference type="PROSITE" id="PS01124"/>
    </source>
</evidence>
<feature type="domain" description="HTH araC/xylS-type" evidence="4">
    <location>
        <begin position="182"/>
        <end position="280"/>
    </location>
</feature>
<dbReference type="RefSeq" id="WP_185053333.1">
    <property type="nucleotide sequence ID" value="NZ_BAABIX010000011.1"/>
</dbReference>
<dbReference type="SUPFAM" id="SSF51215">
    <property type="entry name" value="Regulatory protein AraC"/>
    <property type="match status" value="1"/>
</dbReference>
<dbReference type="PANTHER" id="PTHR46796:SF15">
    <property type="entry name" value="BLL1074 PROTEIN"/>
    <property type="match status" value="1"/>
</dbReference>
<evidence type="ECO:0000313" key="5">
    <source>
        <dbReference type="EMBL" id="MBB5136456.1"/>
    </source>
</evidence>
<evidence type="ECO:0000256" key="2">
    <source>
        <dbReference type="ARBA" id="ARBA00023125"/>
    </source>
</evidence>
<keyword evidence="3" id="KW-0804">Transcription</keyword>
<dbReference type="EMBL" id="JACHGN010000014">
    <property type="protein sequence ID" value="MBB5136456.1"/>
    <property type="molecule type" value="Genomic_DNA"/>
</dbReference>
<dbReference type="InterPro" id="IPR050204">
    <property type="entry name" value="AraC_XylS_family_regulators"/>
</dbReference>
<dbReference type="SMART" id="SM00342">
    <property type="entry name" value="HTH_ARAC"/>
    <property type="match status" value="1"/>
</dbReference>